<dbReference type="Proteomes" id="UP000037923">
    <property type="component" value="Unassembled WGS sequence"/>
</dbReference>
<dbReference type="EMBL" id="LGTL01000021">
    <property type="protein sequence ID" value="KPA76144.1"/>
    <property type="molecule type" value="Genomic_DNA"/>
</dbReference>
<dbReference type="AlphaFoldDB" id="A0A0N0VDP0"/>
<reference evidence="1 2" key="1">
    <citation type="submission" date="2015-07" db="EMBL/GenBank/DDBJ databases">
        <title>High-quality genome of monoxenous trypanosomatid Leptomonas pyrrhocoris.</title>
        <authorList>
            <person name="Flegontov P."/>
            <person name="Butenko A."/>
            <person name="Firsov S."/>
            <person name="Vlcek C."/>
            <person name="Logacheva M.D."/>
            <person name="Field M."/>
            <person name="Filatov D."/>
            <person name="Flegontova O."/>
            <person name="Gerasimov E."/>
            <person name="Jackson A.P."/>
            <person name="Kelly S."/>
            <person name="Opperdoes F."/>
            <person name="O'Reilly A."/>
            <person name="Votypka J."/>
            <person name="Yurchenko V."/>
            <person name="Lukes J."/>
        </authorList>
    </citation>
    <scope>NUCLEOTIDE SEQUENCE [LARGE SCALE GENOMIC DNA]</scope>
    <source>
        <strain evidence="1">H10</strain>
    </source>
</reference>
<name>A0A0N0VDP0_LEPPY</name>
<keyword evidence="2" id="KW-1185">Reference proteome</keyword>
<proteinExistence type="predicted"/>
<dbReference type="GeneID" id="26908196"/>
<evidence type="ECO:0000313" key="2">
    <source>
        <dbReference type="Proteomes" id="UP000037923"/>
    </source>
</evidence>
<dbReference type="OrthoDB" id="252911at2759"/>
<comment type="caution">
    <text evidence="1">The sequence shown here is derived from an EMBL/GenBank/DDBJ whole genome shotgun (WGS) entry which is preliminary data.</text>
</comment>
<accession>A0A0N0VDP0</accession>
<protein>
    <submittedName>
        <fullName evidence="1">Uncharacterized protein</fullName>
    </submittedName>
</protein>
<dbReference type="RefSeq" id="XP_015654583.1">
    <property type="nucleotide sequence ID" value="XM_015806712.1"/>
</dbReference>
<evidence type="ECO:0000313" key="1">
    <source>
        <dbReference type="EMBL" id="KPA76144.1"/>
    </source>
</evidence>
<dbReference type="OMA" id="CAMSAAM"/>
<organism evidence="1 2">
    <name type="scientific">Leptomonas pyrrhocoris</name>
    <name type="common">Firebug parasite</name>
    <dbReference type="NCBI Taxonomy" id="157538"/>
    <lineage>
        <taxon>Eukaryota</taxon>
        <taxon>Discoba</taxon>
        <taxon>Euglenozoa</taxon>
        <taxon>Kinetoplastea</taxon>
        <taxon>Metakinetoplastina</taxon>
        <taxon>Trypanosomatida</taxon>
        <taxon>Trypanosomatidae</taxon>
        <taxon>Leishmaniinae</taxon>
        <taxon>Leptomonas</taxon>
    </lineage>
</organism>
<gene>
    <name evidence="1" type="ORF">ABB37_07911</name>
</gene>
<dbReference type="VEuPathDB" id="TriTrypDB:LpyrH10_21_0470"/>
<sequence length="216" mass="23117">MPRRTQSTLQKLLDDPHDPYLAALQEFDIPRIAAVVEEGPAQTAIPEAFLQRLGLRTASDVTAAAATRAEHTSPTPVPQCSAASSAEAVLQSLHGAGAARQHEAAAAAAVELQSAQAAYDALPSEEKAALQLERLVSHLFDGVCAINAAIRVQAEDEAVSPDERDAVLRVCARVARAYEDGTISAERWAADFAPEMKELDVIWRHLGDPRPLPAKM</sequence>